<dbReference type="InterPro" id="IPR053140">
    <property type="entry name" value="GDSL_Rv0518-like"/>
</dbReference>
<accession>A0A1I2GYT9</accession>
<dbReference type="AlphaFoldDB" id="A0A1I2GYT9"/>
<gene>
    <name evidence="2" type="ORF">SAMN05421541_107287</name>
</gene>
<reference evidence="2 3" key="1">
    <citation type="submission" date="2016-10" db="EMBL/GenBank/DDBJ databases">
        <authorList>
            <person name="de Groot N.N."/>
        </authorList>
    </citation>
    <scope>NUCLEOTIDE SEQUENCE [LARGE SCALE GENOMIC DNA]</scope>
    <source>
        <strain evidence="2 3">DSM 43019</strain>
    </source>
</reference>
<dbReference type="CDD" id="cd01830">
    <property type="entry name" value="XynE_like"/>
    <property type="match status" value="1"/>
</dbReference>
<dbReference type="EMBL" id="FONV01000007">
    <property type="protein sequence ID" value="SFF22310.1"/>
    <property type="molecule type" value="Genomic_DNA"/>
</dbReference>
<dbReference type="Pfam" id="PF13472">
    <property type="entry name" value="Lipase_GDSL_2"/>
    <property type="match status" value="1"/>
</dbReference>
<dbReference type="OrthoDB" id="1828825at2"/>
<dbReference type="SUPFAM" id="SSF52266">
    <property type="entry name" value="SGNH hydrolase"/>
    <property type="match status" value="1"/>
</dbReference>
<dbReference type="InterPro" id="IPR013830">
    <property type="entry name" value="SGNH_hydro"/>
</dbReference>
<sequence length="449" mass="47213">MTPNHTDPYVTRIFTKSPFTGRSGTALHRAVTRRGLLLAGAGATVVIGAPGEAGEGDPVRHRPSRVGTWAAASTAVPAKKILTLAGETVRQVVHTSIGGDLPRVTLANTFGAEPVRIGAATIGVRAGAGRSCDTVPGTLRPLTFDGAPDTLLAPGGVLVSDPCDLLVEAGADLVISLYLPGEARPGTVSPRAKQSNLIVGGDATATDTPGRGRRTSRYLWLSGVSVRAGRDAAAVVALGDSITCGTKTTDSANHRWPDLLAGRLRAGHRPRGLLNAGLSGNRLLFGYEDRTGRAHPKASIGPAALRRFGRDVLGQPGVRYVVTLIGVNDLGNNPRLTAAQLIAGHRELIAKARVNGLRVYGGTLLPFAGAARRYDNPANEAKRQELNHWIRTAGQYDAVIDFDAAVRDLKDPRRMQPRYDSGDGLHPNDLGTAALAAAVPLELFETWQA</sequence>
<evidence type="ECO:0000259" key="1">
    <source>
        <dbReference type="Pfam" id="PF13472"/>
    </source>
</evidence>
<name>A0A1I2GYT9_9ACTN</name>
<proteinExistence type="predicted"/>
<feature type="domain" description="SGNH hydrolase-type esterase" evidence="1">
    <location>
        <begin position="237"/>
        <end position="433"/>
    </location>
</feature>
<dbReference type="Gene3D" id="3.40.50.1110">
    <property type="entry name" value="SGNH hydrolase"/>
    <property type="match status" value="1"/>
</dbReference>
<dbReference type="STRING" id="35752.SAMN05421541_107287"/>
<protein>
    <submittedName>
        <fullName evidence="2">Lysophospholipase L1</fullName>
    </submittedName>
</protein>
<dbReference type="PANTHER" id="PTHR43784:SF2">
    <property type="entry name" value="GDSL-LIKE LIPASE_ACYLHYDROLASE, PUTATIVE (AFU_ORTHOLOGUE AFUA_2G00820)-RELATED"/>
    <property type="match status" value="1"/>
</dbReference>
<dbReference type="PANTHER" id="PTHR43784">
    <property type="entry name" value="GDSL-LIKE LIPASE/ACYLHYDROLASE, PUTATIVE (AFU_ORTHOLOGUE AFUA_2G00820)-RELATED"/>
    <property type="match status" value="1"/>
</dbReference>
<evidence type="ECO:0000313" key="2">
    <source>
        <dbReference type="EMBL" id="SFF22310.1"/>
    </source>
</evidence>
<dbReference type="InterPro" id="IPR036514">
    <property type="entry name" value="SGNH_hydro_sf"/>
</dbReference>
<dbReference type="Proteomes" id="UP000199645">
    <property type="component" value="Unassembled WGS sequence"/>
</dbReference>
<evidence type="ECO:0000313" key="3">
    <source>
        <dbReference type="Proteomes" id="UP000199645"/>
    </source>
</evidence>
<keyword evidence="3" id="KW-1185">Reference proteome</keyword>
<organism evidence="2 3">
    <name type="scientific">Actinoplanes philippinensis</name>
    <dbReference type="NCBI Taxonomy" id="35752"/>
    <lineage>
        <taxon>Bacteria</taxon>
        <taxon>Bacillati</taxon>
        <taxon>Actinomycetota</taxon>
        <taxon>Actinomycetes</taxon>
        <taxon>Micromonosporales</taxon>
        <taxon>Micromonosporaceae</taxon>
        <taxon>Actinoplanes</taxon>
    </lineage>
</organism>